<evidence type="ECO:0000313" key="2">
    <source>
        <dbReference type="Proteomes" id="UP001589575"/>
    </source>
</evidence>
<name>A0ABV5FU85_9MICC</name>
<dbReference type="Proteomes" id="UP001589575">
    <property type="component" value="Unassembled WGS sequence"/>
</dbReference>
<dbReference type="EMBL" id="JBHMFI010000001">
    <property type="protein sequence ID" value="MFB9070252.1"/>
    <property type="molecule type" value="Genomic_DNA"/>
</dbReference>
<keyword evidence="2" id="KW-1185">Reference proteome</keyword>
<organism evidence="1 2">
    <name type="scientific">Citricoccus parietis</name>
    <dbReference type="NCBI Taxonomy" id="592307"/>
    <lineage>
        <taxon>Bacteria</taxon>
        <taxon>Bacillati</taxon>
        <taxon>Actinomycetota</taxon>
        <taxon>Actinomycetes</taxon>
        <taxon>Micrococcales</taxon>
        <taxon>Micrococcaceae</taxon>
        <taxon>Citricoccus</taxon>
    </lineage>
</organism>
<comment type="caution">
    <text evidence="1">The sequence shown here is derived from an EMBL/GenBank/DDBJ whole genome shotgun (WGS) entry which is preliminary data.</text>
</comment>
<accession>A0ABV5FU85</accession>
<reference evidence="1 2" key="1">
    <citation type="submission" date="2024-09" db="EMBL/GenBank/DDBJ databases">
        <authorList>
            <person name="Sun Q."/>
            <person name="Mori K."/>
        </authorList>
    </citation>
    <scope>NUCLEOTIDE SEQUENCE [LARGE SCALE GENOMIC DNA]</scope>
    <source>
        <strain evidence="1 2">CCM 7609</strain>
    </source>
</reference>
<evidence type="ECO:0000313" key="1">
    <source>
        <dbReference type="EMBL" id="MFB9070252.1"/>
    </source>
</evidence>
<protein>
    <submittedName>
        <fullName evidence="1">Uncharacterized protein</fullName>
    </submittedName>
</protein>
<gene>
    <name evidence="1" type="ORF">ACFFX0_03220</name>
</gene>
<sequence length="56" mass="5823">MFRTESMASPSGRVLPTVISPSGVSATPPWETTVPVVAEAGAVEVWSEVMVASFSV</sequence>
<proteinExistence type="predicted"/>